<feature type="transmembrane region" description="Helical" evidence="2">
    <location>
        <begin position="85"/>
        <end position="115"/>
    </location>
</feature>
<dbReference type="AlphaFoldDB" id="A0A494XR46"/>
<keyword evidence="2" id="KW-0472">Membrane</keyword>
<dbReference type="InterPro" id="IPR050882">
    <property type="entry name" value="Prepilin_peptidase/N-MTase"/>
</dbReference>
<feature type="transmembrane region" description="Helical" evidence="2">
    <location>
        <begin position="30"/>
        <end position="46"/>
    </location>
</feature>
<accession>A0A494XR46</accession>
<dbReference type="Pfam" id="PF01478">
    <property type="entry name" value="Peptidase_A24"/>
    <property type="match status" value="1"/>
</dbReference>
<dbReference type="PANTHER" id="PTHR30487:SF0">
    <property type="entry name" value="PREPILIN LEADER PEPTIDASE_N-METHYLTRANSFERASE-RELATED"/>
    <property type="match status" value="1"/>
</dbReference>
<feature type="transmembrane region" description="Helical" evidence="2">
    <location>
        <begin position="135"/>
        <end position="155"/>
    </location>
</feature>
<keyword evidence="2" id="KW-1133">Transmembrane helix</keyword>
<dbReference type="OrthoDB" id="9113591at2"/>
<evidence type="ECO:0000256" key="1">
    <source>
        <dbReference type="ARBA" id="ARBA00005801"/>
    </source>
</evidence>
<dbReference type="RefSeq" id="WP_121276536.1">
    <property type="nucleotide sequence ID" value="NZ_RBZV01000002.1"/>
</dbReference>
<keyword evidence="5" id="KW-1185">Reference proteome</keyword>
<keyword evidence="2" id="KW-0812">Transmembrane</keyword>
<reference evidence="4 5" key="1">
    <citation type="submission" date="2018-10" db="EMBL/GenBank/DDBJ databases">
        <title>Paraburkholderia sp. 7MK8-2, isolated from soil.</title>
        <authorList>
            <person name="Gao Z.-H."/>
            <person name="Qiu L.-H."/>
        </authorList>
    </citation>
    <scope>NUCLEOTIDE SEQUENCE [LARGE SCALE GENOMIC DNA]</scope>
    <source>
        <strain evidence="4 5">7MK8-2</strain>
    </source>
</reference>
<organism evidence="4 5">
    <name type="scientific">Trinickia fusca</name>
    <dbReference type="NCBI Taxonomy" id="2419777"/>
    <lineage>
        <taxon>Bacteria</taxon>
        <taxon>Pseudomonadati</taxon>
        <taxon>Pseudomonadota</taxon>
        <taxon>Betaproteobacteria</taxon>
        <taxon>Burkholderiales</taxon>
        <taxon>Burkholderiaceae</taxon>
        <taxon>Trinickia</taxon>
    </lineage>
</organism>
<comment type="similarity">
    <text evidence="1">Belongs to the peptidase A24 family.</text>
</comment>
<feature type="domain" description="Prepilin type IV endopeptidase peptidase" evidence="3">
    <location>
        <begin position="8"/>
        <end position="111"/>
    </location>
</feature>
<protein>
    <recommendedName>
        <fullName evidence="3">Prepilin type IV endopeptidase peptidase domain-containing protein</fullName>
    </recommendedName>
</protein>
<sequence>MLDAPGYAACAVLLALSLTDLRARRLPNPLVAAFGVLYAVHAWSVATPWTVLVQHIATAFAGFALGACLHAAGRLGGGDVKLASALLLWVGAHGAMPMFVLVSLAGLVVALVGLAVDRFVPALPFARLWSARRGVPYGVALAIGGWCALLPRTWLPG</sequence>
<evidence type="ECO:0000256" key="2">
    <source>
        <dbReference type="SAM" id="Phobius"/>
    </source>
</evidence>
<evidence type="ECO:0000313" key="4">
    <source>
        <dbReference type="EMBL" id="RKP50609.1"/>
    </source>
</evidence>
<evidence type="ECO:0000259" key="3">
    <source>
        <dbReference type="Pfam" id="PF01478"/>
    </source>
</evidence>
<feature type="transmembrane region" description="Helical" evidence="2">
    <location>
        <begin position="52"/>
        <end position="73"/>
    </location>
</feature>
<comment type="caution">
    <text evidence="4">The sequence shown here is derived from an EMBL/GenBank/DDBJ whole genome shotgun (WGS) entry which is preliminary data.</text>
</comment>
<proteinExistence type="inferred from homology"/>
<dbReference type="EMBL" id="RBZV01000002">
    <property type="protein sequence ID" value="RKP50609.1"/>
    <property type="molecule type" value="Genomic_DNA"/>
</dbReference>
<dbReference type="GO" id="GO:0004190">
    <property type="term" value="F:aspartic-type endopeptidase activity"/>
    <property type="evidence" value="ECO:0007669"/>
    <property type="project" value="InterPro"/>
</dbReference>
<dbReference type="GO" id="GO:0006465">
    <property type="term" value="P:signal peptide processing"/>
    <property type="evidence" value="ECO:0007669"/>
    <property type="project" value="TreeGrafter"/>
</dbReference>
<name>A0A494XR46_9BURK</name>
<dbReference type="GO" id="GO:0005886">
    <property type="term" value="C:plasma membrane"/>
    <property type="evidence" value="ECO:0007669"/>
    <property type="project" value="TreeGrafter"/>
</dbReference>
<evidence type="ECO:0000313" key="5">
    <source>
        <dbReference type="Proteomes" id="UP000280434"/>
    </source>
</evidence>
<dbReference type="PANTHER" id="PTHR30487">
    <property type="entry name" value="TYPE 4 PREPILIN-LIKE PROTEINS LEADER PEPTIDE-PROCESSING ENZYME"/>
    <property type="match status" value="1"/>
</dbReference>
<dbReference type="Proteomes" id="UP000280434">
    <property type="component" value="Unassembled WGS sequence"/>
</dbReference>
<dbReference type="Gene3D" id="1.20.120.1220">
    <property type="match status" value="1"/>
</dbReference>
<dbReference type="InterPro" id="IPR000045">
    <property type="entry name" value="Prepilin_IV_endopep_pep"/>
</dbReference>
<gene>
    <name evidence="4" type="ORF">D7S89_05775</name>
</gene>